<name>A0AAV7V7A6_PLEWA</name>
<keyword evidence="3" id="KW-1185">Reference proteome</keyword>
<gene>
    <name evidence="2" type="ORF">NDU88_001119</name>
</gene>
<evidence type="ECO:0000313" key="2">
    <source>
        <dbReference type="EMBL" id="KAJ1197257.1"/>
    </source>
</evidence>
<organism evidence="2 3">
    <name type="scientific">Pleurodeles waltl</name>
    <name type="common">Iberian ribbed newt</name>
    <dbReference type="NCBI Taxonomy" id="8319"/>
    <lineage>
        <taxon>Eukaryota</taxon>
        <taxon>Metazoa</taxon>
        <taxon>Chordata</taxon>
        <taxon>Craniata</taxon>
        <taxon>Vertebrata</taxon>
        <taxon>Euteleostomi</taxon>
        <taxon>Amphibia</taxon>
        <taxon>Batrachia</taxon>
        <taxon>Caudata</taxon>
        <taxon>Salamandroidea</taxon>
        <taxon>Salamandridae</taxon>
        <taxon>Pleurodelinae</taxon>
        <taxon>Pleurodeles</taxon>
    </lineage>
</organism>
<proteinExistence type="predicted"/>
<dbReference type="AlphaFoldDB" id="A0AAV7V7A6"/>
<accession>A0AAV7V7A6</accession>
<protein>
    <submittedName>
        <fullName evidence="2">Uncharacterized protein</fullName>
    </submittedName>
</protein>
<sequence length="145" mass="15858">MITQLLQEPSGKWRKYAAKGSTAKQKQNSQLLPWIQPQTHPVKAGDQSNLSMPCSQEQCEKCFAMLQDQLHPIEDHLECPGNYVTPETPVQNADAPASSHVHLSAEPVAGTFSATIKDVKNHFPPGCKELGIVSISLTPEELSIT</sequence>
<evidence type="ECO:0000313" key="3">
    <source>
        <dbReference type="Proteomes" id="UP001066276"/>
    </source>
</evidence>
<dbReference type="Proteomes" id="UP001066276">
    <property type="component" value="Chromosome 2_1"/>
</dbReference>
<dbReference type="EMBL" id="JANPWB010000003">
    <property type="protein sequence ID" value="KAJ1197257.1"/>
    <property type="molecule type" value="Genomic_DNA"/>
</dbReference>
<reference evidence="2" key="1">
    <citation type="journal article" date="2022" name="bioRxiv">
        <title>Sequencing and chromosome-scale assembly of the giantPleurodeles waltlgenome.</title>
        <authorList>
            <person name="Brown T."/>
            <person name="Elewa A."/>
            <person name="Iarovenko S."/>
            <person name="Subramanian E."/>
            <person name="Araus A.J."/>
            <person name="Petzold A."/>
            <person name="Susuki M."/>
            <person name="Suzuki K.-i.T."/>
            <person name="Hayashi T."/>
            <person name="Toyoda A."/>
            <person name="Oliveira C."/>
            <person name="Osipova E."/>
            <person name="Leigh N.D."/>
            <person name="Simon A."/>
            <person name="Yun M.H."/>
        </authorList>
    </citation>
    <scope>NUCLEOTIDE SEQUENCE</scope>
    <source>
        <strain evidence="2">20211129_DDA</strain>
        <tissue evidence="2">Liver</tissue>
    </source>
</reference>
<comment type="caution">
    <text evidence="2">The sequence shown here is derived from an EMBL/GenBank/DDBJ whole genome shotgun (WGS) entry which is preliminary data.</text>
</comment>
<evidence type="ECO:0000256" key="1">
    <source>
        <dbReference type="SAM" id="MobiDB-lite"/>
    </source>
</evidence>
<feature type="region of interest" description="Disordered" evidence="1">
    <location>
        <begin position="1"/>
        <end position="28"/>
    </location>
</feature>